<organism evidence="5 6">
    <name type="scientific">Xanthocytophaga agilis</name>
    <dbReference type="NCBI Taxonomy" id="3048010"/>
    <lineage>
        <taxon>Bacteria</taxon>
        <taxon>Pseudomonadati</taxon>
        <taxon>Bacteroidota</taxon>
        <taxon>Cytophagia</taxon>
        <taxon>Cytophagales</taxon>
        <taxon>Rhodocytophagaceae</taxon>
        <taxon>Xanthocytophaga</taxon>
    </lineage>
</organism>
<evidence type="ECO:0000313" key="6">
    <source>
        <dbReference type="Proteomes" id="UP001232063"/>
    </source>
</evidence>
<dbReference type="GO" id="GO:0003700">
    <property type="term" value="F:DNA-binding transcription factor activity"/>
    <property type="evidence" value="ECO:0007669"/>
    <property type="project" value="InterPro"/>
</dbReference>
<name>A0AAE3UEX5_9BACT</name>
<dbReference type="PANTHER" id="PTHR11019">
    <property type="entry name" value="HTH-TYPE TRANSCRIPTIONAL REGULATOR NIMR"/>
    <property type="match status" value="1"/>
</dbReference>
<protein>
    <submittedName>
        <fullName evidence="5">Helix-turn-helix transcriptional regulator</fullName>
    </submittedName>
</protein>
<dbReference type="SUPFAM" id="SSF46689">
    <property type="entry name" value="Homeodomain-like"/>
    <property type="match status" value="2"/>
</dbReference>
<evidence type="ECO:0000256" key="2">
    <source>
        <dbReference type="ARBA" id="ARBA00023125"/>
    </source>
</evidence>
<evidence type="ECO:0000256" key="3">
    <source>
        <dbReference type="ARBA" id="ARBA00023163"/>
    </source>
</evidence>
<dbReference type="AlphaFoldDB" id="A0AAE3UEX5"/>
<feature type="domain" description="HTH araC/xylS-type" evidence="4">
    <location>
        <begin position="164"/>
        <end position="262"/>
    </location>
</feature>
<dbReference type="Gene3D" id="1.10.10.60">
    <property type="entry name" value="Homeodomain-like"/>
    <property type="match status" value="1"/>
</dbReference>
<dbReference type="PROSITE" id="PS01124">
    <property type="entry name" value="HTH_ARAC_FAMILY_2"/>
    <property type="match status" value="1"/>
</dbReference>
<dbReference type="SMART" id="SM00342">
    <property type="entry name" value="HTH_ARAC"/>
    <property type="match status" value="1"/>
</dbReference>
<evidence type="ECO:0000256" key="1">
    <source>
        <dbReference type="ARBA" id="ARBA00023015"/>
    </source>
</evidence>
<dbReference type="InterPro" id="IPR018060">
    <property type="entry name" value="HTH_AraC"/>
</dbReference>
<dbReference type="Pfam" id="PF02311">
    <property type="entry name" value="AraC_binding"/>
    <property type="match status" value="1"/>
</dbReference>
<dbReference type="InterPro" id="IPR011051">
    <property type="entry name" value="RmlC_Cupin_sf"/>
</dbReference>
<dbReference type="PANTHER" id="PTHR11019:SF190">
    <property type="entry name" value="ARAC-FAMILY REGULATORY PROTEIN"/>
    <property type="match status" value="1"/>
</dbReference>
<dbReference type="RefSeq" id="WP_314513793.1">
    <property type="nucleotide sequence ID" value="NZ_JASJOU010000007.1"/>
</dbReference>
<evidence type="ECO:0000259" key="4">
    <source>
        <dbReference type="PROSITE" id="PS01124"/>
    </source>
</evidence>
<accession>A0AAE3UEX5</accession>
<keyword evidence="3" id="KW-0804">Transcription</keyword>
<proteinExistence type="predicted"/>
<reference evidence="5" key="1">
    <citation type="submission" date="2023-05" db="EMBL/GenBank/DDBJ databases">
        <authorList>
            <person name="Zhang X."/>
        </authorList>
    </citation>
    <scope>NUCLEOTIDE SEQUENCE</scope>
    <source>
        <strain evidence="5">BD1B2-1</strain>
    </source>
</reference>
<dbReference type="InterPro" id="IPR003313">
    <property type="entry name" value="AraC-bd"/>
</dbReference>
<comment type="caution">
    <text evidence="5">The sequence shown here is derived from an EMBL/GenBank/DDBJ whole genome shotgun (WGS) entry which is preliminary data.</text>
</comment>
<dbReference type="GO" id="GO:0043565">
    <property type="term" value="F:sequence-specific DNA binding"/>
    <property type="evidence" value="ECO:0007669"/>
    <property type="project" value="InterPro"/>
</dbReference>
<sequence length="271" mass="31128">MSLQSISCSTVSATVSKPAFVYHELLGRFHSDWHLHDRGQLVYAENGFIHLRIAEKQFLLPGWHAVWIPSNTLHEMWSHSPDLILHSIAFPPEILNMPVFEKMSVFAVSPLLREMIRYSEKWHFLNEETNQEKTFLQSIADILSGEMNHSHQTYLPATKHEGLAQILVYIQNNLEEKINISFLAQHFGYSERSLTRLFSMHLGMPFSGYCKVARMLKALELIENGEDNVSQVALQVGYDSLATFSNTFLEVCGQRPAHLIQDKKQKTISRM</sequence>
<evidence type="ECO:0000313" key="5">
    <source>
        <dbReference type="EMBL" id="MDJ1503233.1"/>
    </source>
</evidence>
<keyword evidence="2" id="KW-0238">DNA-binding</keyword>
<gene>
    <name evidence="5" type="ORF">QNI22_21370</name>
</gene>
<dbReference type="CDD" id="cd06124">
    <property type="entry name" value="cupin_NimR-like_N"/>
    <property type="match status" value="1"/>
</dbReference>
<keyword evidence="1" id="KW-0805">Transcription regulation</keyword>
<dbReference type="Pfam" id="PF12833">
    <property type="entry name" value="HTH_18"/>
    <property type="match status" value="1"/>
</dbReference>
<dbReference type="EMBL" id="JASJOU010000007">
    <property type="protein sequence ID" value="MDJ1503233.1"/>
    <property type="molecule type" value="Genomic_DNA"/>
</dbReference>
<dbReference type="SUPFAM" id="SSF51182">
    <property type="entry name" value="RmlC-like cupins"/>
    <property type="match status" value="1"/>
</dbReference>
<dbReference type="Proteomes" id="UP001232063">
    <property type="component" value="Unassembled WGS sequence"/>
</dbReference>
<dbReference type="InterPro" id="IPR009057">
    <property type="entry name" value="Homeodomain-like_sf"/>
</dbReference>
<keyword evidence="6" id="KW-1185">Reference proteome</keyword>